<dbReference type="AlphaFoldDB" id="A0A1D7XG98"/>
<reference evidence="3" key="1">
    <citation type="submission" date="2016-09" db="EMBL/GenBank/DDBJ databases">
        <title>Genomics of Clostridium taeniosporum, an organism which forms endospores with ribbon-like appendages.</title>
        <authorList>
            <person name="Walker J.R."/>
        </authorList>
    </citation>
    <scope>NUCLEOTIDE SEQUENCE [LARGE SCALE GENOMIC DNA]</scope>
    <source>
        <strain evidence="3">1/k</strain>
    </source>
</reference>
<sequence>MIKIYSTSWCPDCIKTKKYFDLKGLKYEEINVADKHEDREEVFKVSGQRSVPVIDMSGNIIVGFDKKKIDEYIRI</sequence>
<keyword evidence="3" id="KW-1185">Reference proteome</keyword>
<dbReference type="STRING" id="394958.BGI42_00930"/>
<dbReference type="Pfam" id="PF00462">
    <property type="entry name" value="Glutaredoxin"/>
    <property type="match status" value="1"/>
</dbReference>
<name>A0A1D7XG98_9CLOT</name>
<organism evidence="2 3">
    <name type="scientific">Clostridium taeniosporum</name>
    <dbReference type="NCBI Taxonomy" id="394958"/>
    <lineage>
        <taxon>Bacteria</taxon>
        <taxon>Bacillati</taxon>
        <taxon>Bacillota</taxon>
        <taxon>Clostridia</taxon>
        <taxon>Eubacteriales</taxon>
        <taxon>Clostridiaceae</taxon>
        <taxon>Clostridium</taxon>
    </lineage>
</organism>
<feature type="domain" description="Glutaredoxin" evidence="1">
    <location>
        <begin position="2"/>
        <end position="59"/>
    </location>
</feature>
<accession>A0A1D7XG98</accession>
<proteinExistence type="predicted"/>
<dbReference type="GO" id="GO:0009055">
    <property type="term" value="F:electron transfer activity"/>
    <property type="evidence" value="ECO:0007669"/>
    <property type="project" value="TreeGrafter"/>
</dbReference>
<dbReference type="NCBIfam" id="TIGR02196">
    <property type="entry name" value="GlrX_YruB"/>
    <property type="match status" value="1"/>
</dbReference>
<dbReference type="InterPro" id="IPR002109">
    <property type="entry name" value="Glutaredoxin"/>
</dbReference>
<dbReference type="InterPro" id="IPR051548">
    <property type="entry name" value="Grx-like_ET"/>
</dbReference>
<protein>
    <submittedName>
        <fullName evidence="2">NrdH-redoxin</fullName>
    </submittedName>
</protein>
<gene>
    <name evidence="2" type="ORF">BGI42_00930</name>
</gene>
<dbReference type="OrthoDB" id="9795531at2"/>
<dbReference type="KEGG" id="ctae:BGI42_00930"/>
<dbReference type="EMBL" id="CP017253">
    <property type="protein sequence ID" value="AOR22374.1"/>
    <property type="molecule type" value="Genomic_DNA"/>
</dbReference>
<dbReference type="Gene3D" id="3.40.30.10">
    <property type="entry name" value="Glutaredoxin"/>
    <property type="match status" value="1"/>
</dbReference>
<dbReference type="PANTHER" id="PTHR34386:SF1">
    <property type="entry name" value="GLUTAREDOXIN-LIKE PROTEIN NRDH"/>
    <property type="match status" value="1"/>
</dbReference>
<dbReference type="RefSeq" id="WP_069678540.1">
    <property type="nucleotide sequence ID" value="NZ_CP017253.2"/>
</dbReference>
<dbReference type="InterPro" id="IPR036249">
    <property type="entry name" value="Thioredoxin-like_sf"/>
</dbReference>
<dbReference type="GO" id="GO:0045454">
    <property type="term" value="P:cell redox homeostasis"/>
    <property type="evidence" value="ECO:0007669"/>
    <property type="project" value="TreeGrafter"/>
</dbReference>
<evidence type="ECO:0000313" key="3">
    <source>
        <dbReference type="Proteomes" id="UP000094652"/>
    </source>
</evidence>
<dbReference type="SUPFAM" id="SSF52833">
    <property type="entry name" value="Thioredoxin-like"/>
    <property type="match status" value="1"/>
</dbReference>
<dbReference type="Proteomes" id="UP000094652">
    <property type="component" value="Chromosome"/>
</dbReference>
<evidence type="ECO:0000259" key="1">
    <source>
        <dbReference type="Pfam" id="PF00462"/>
    </source>
</evidence>
<dbReference type="PROSITE" id="PS51354">
    <property type="entry name" value="GLUTAREDOXIN_2"/>
    <property type="match status" value="1"/>
</dbReference>
<dbReference type="InterPro" id="IPR011911">
    <property type="entry name" value="GlrX_YruB"/>
</dbReference>
<dbReference type="CDD" id="cd02976">
    <property type="entry name" value="NrdH"/>
    <property type="match status" value="1"/>
</dbReference>
<evidence type="ECO:0000313" key="2">
    <source>
        <dbReference type="EMBL" id="AOR22374.1"/>
    </source>
</evidence>
<dbReference type="PANTHER" id="PTHR34386">
    <property type="entry name" value="GLUTAREDOXIN"/>
    <property type="match status" value="1"/>
</dbReference>